<dbReference type="PROSITE" id="PS50011">
    <property type="entry name" value="PROTEIN_KINASE_DOM"/>
    <property type="match status" value="1"/>
</dbReference>
<feature type="repeat" description="TPR" evidence="5">
    <location>
        <begin position="514"/>
        <end position="547"/>
    </location>
</feature>
<comment type="caution">
    <text evidence="9">The sequence shown here is derived from an EMBL/GenBank/DDBJ whole genome shotgun (WGS) entry which is preliminary data.</text>
</comment>
<dbReference type="SUPFAM" id="SSF48452">
    <property type="entry name" value="TPR-like"/>
    <property type="match status" value="1"/>
</dbReference>
<dbReference type="Gene3D" id="3.30.200.20">
    <property type="entry name" value="Phosphorylase Kinase, domain 1"/>
    <property type="match status" value="1"/>
</dbReference>
<name>A0ABT3PMM5_9BACT</name>
<evidence type="ECO:0000256" key="2">
    <source>
        <dbReference type="ARBA" id="ARBA00022741"/>
    </source>
</evidence>
<evidence type="ECO:0000313" key="10">
    <source>
        <dbReference type="Proteomes" id="UP001207918"/>
    </source>
</evidence>
<dbReference type="PROSITE" id="PS50005">
    <property type="entry name" value="TPR"/>
    <property type="match status" value="1"/>
</dbReference>
<evidence type="ECO:0000256" key="7">
    <source>
        <dbReference type="SAM" id="Phobius"/>
    </source>
</evidence>
<keyword evidence="7" id="KW-0812">Transmembrane</keyword>
<feature type="domain" description="Protein kinase" evidence="8">
    <location>
        <begin position="87"/>
        <end position="360"/>
    </location>
</feature>
<reference evidence="9 10" key="1">
    <citation type="submission" date="2021-03" db="EMBL/GenBank/DDBJ databases">
        <title>Aliifodinibius sp. nov., a new bacterium isolated from saline soil.</title>
        <authorList>
            <person name="Galisteo C."/>
            <person name="De La Haba R."/>
            <person name="Sanchez-Porro C."/>
            <person name="Ventosa A."/>
        </authorList>
    </citation>
    <scope>NUCLEOTIDE SEQUENCE [LARGE SCALE GENOMIC DNA]</scope>
    <source>
        <strain evidence="9 10">1BSP15-2V2</strain>
    </source>
</reference>
<dbReference type="EMBL" id="JAGGJA010000006">
    <property type="protein sequence ID" value="MCW9707190.1"/>
    <property type="molecule type" value="Genomic_DNA"/>
</dbReference>
<evidence type="ECO:0000313" key="9">
    <source>
        <dbReference type="EMBL" id="MCW9707190.1"/>
    </source>
</evidence>
<evidence type="ECO:0000256" key="1">
    <source>
        <dbReference type="ARBA" id="ARBA00022679"/>
    </source>
</evidence>
<dbReference type="Pfam" id="PF13424">
    <property type="entry name" value="TPR_12"/>
    <property type="match status" value="2"/>
</dbReference>
<keyword evidence="7" id="KW-1133">Transmembrane helix</keyword>
<keyword evidence="7" id="KW-0472">Membrane</keyword>
<feature type="transmembrane region" description="Helical" evidence="7">
    <location>
        <begin position="385"/>
        <end position="403"/>
    </location>
</feature>
<evidence type="ECO:0000256" key="4">
    <source>
        <dbReference type="ARBA" id="ARBA00022840"/>
    </source>
</evidence>
<feature type="binding site" evidence="6">
    <location>
        <position position="118"/>
    </location>
    <ligand>
        <name>ATP</name>
        <dbReference type="ChEBI" id="CHEBI:30616"/>
    </ligand>
</feature>
<dbReference type="InterPro" id="IPR017441">
    <property type="entry name" value="Protein_kinase_ATP_BS"/>
</dbReference>
<dbReference type="Pfam" id="PF00069">
    <property type="entry name" value="Pkinase"/>
    <property type="match status" value="1"/>
</dbReference>
<keyword evidence="5" id="KW-0802">TPR repeat</keyword>
<dbReference type="RefSeq" id="WP_265765948.1">
    <property type="nucleotide sequence ID" value="NZ_JAGGJA010000006.1"/>
</dbReference>
<proteinExistence type="predicted"/>
<dbReference type="CDD" id="cd14014">
    <property type="entry name" value="STKc_PknB_like"/>
    <property type="match status" value="1"/>
</dbReference>
<keyword evidence="9" id="KW-0456">Lyase</keyword>
<keyword evidence="10" id="KW-1185">Reference proteome</keyword>
<gene>
    <name evidence="9" type="ORF">J6I44_10005</name>
</gene>
<dbReference type="GO" id="GO:0004674">
    <property type="term" value="F:protein serine/threonine kinase activity"/>
    <property type="evidence" value="ECO:0007669"/>
    <property type="project" value="UniProtKB-KW"/>
</dbReference>
<dbReference type="PROSITE" id="PS00107">
    <property type="entry name" value="PROTEIN_KINASE_ATP"/>
    <property type="match status" value="1"/>
</dbReference>
<dbReference type="InterPro" id="IPR019734">
    <property type="entry name" value="TPR_rpt"/>
</dbReference>
<accession>A0ABT3PMM5</accession>
<dbReference type="Pfam" id="PF13374">
    <property type="entry name" value="TPR_10"/>
    <property type="match status" value="1"/>
</dbReference>
<dbReference type="Gene3D" id="1.25.40.10">
    <property type="entry name" value="Tetratricopeptide repeat domain"/>
    <property type="match status" value="2"/>
</dbReference>
<dbReference type="InterPro" id="IPR008271">
    <property type="entry name" value="Ser/Thr_kinase_AS"/>
</dbReference>
<organism evidence="9 10">
    <name type="scientific">Fodinibius salsisoli</name>
    <dbReference type="NCBI Taxonomy" id="2820877"/>
    <lineage>
        <taxon>Bacteria</taxon>
        <taxon>Pseudomonadati</taxon>
        <taxon>Balneolota</taxon>
        <taxon>Balneolia</taxon>
        <taxon>Balneolales</taxon>
        <taxon>Balneolaceae</taxon>
        <taxon>Fodinibius</taxon>
    </lineage>
</organism>
<dbReference type="GO" id="GO:0016829">
    <property type="term" value="F:lyase activity"/>
    <property type="evidence" value="ECO:0007669"/>
    <property type="project" value="UniProtKB-KW"/>
</dbReference>
<keyword evidence="9" id="KW-0723">Serine/threonine-protein kinase</keyword>
<sequence>MDNLTWQKVETIVDQALEVPADQREDFISKKCGNDEQLKGQVTEFLASIFHSEGWLDNPADYKEELYEEIGTFPSHESLVGKKVGSYTIKEKIGEGGMGAVYRALREGDTFEHEVAIKIIRHERATDENIRRFRREQRILAGFSHPGIARLFDGGVTEDGYPYIIMEYVDGIPIDEFCQNNGCSTKDKIALFQQILEAVRYAHENLVIHRDLKPANILVNADGDIKILDFGISKLLEKEKHTSDITQNGTRLLTPRYAAPEQITDENITTATDLYALGIILYELLSGKGPFDLDECSQYNLEQIILHELPPKPSTKAVSKKVRKKLQGDLDAIVLKAIRKDSNQRYRITNDLIEDLNRYKNGLPVSVRIESLTYRVKKFIGRHTISIAATFLMIVLSVGFLILHTSRITQERNNAELEARKATQIKTLLSNILQQQNPFAQPDRDITLAQVLDDGLKNIESSLDNQPEVKAELLGLLGDNFASLGDFEKSEALVKQALDLYNPSQLQSALQTYVNNLARLGRIQYRTGRFDEAESSYFEALELVKREYGPDSNQATHLYGSLASIYREKGQLLKTEEFYKRAIALADTTQKIALATSLGNLAIAYRDQRQFKKALNLHKESLTLERQIRDTLHPDLASAYNNIAFTYQQKGDFQKADSLHQISLSMRRKLFPPDHHHIASSLVRLGLLKIKQFHTQEAEEYLEEGYEILNNKLPEEHWQVLSAKGGLAVSRAMQGEFENNVPVVEDVYQQFVDKFGVQDWRSREAALALTNLYRAWGKPEQASFYAERQ</sequence>
<dbReference type="Proteomes" id="UP001207918">
    <property type="component" value="Unassembled WGS sequence"/>
</dbReference>
<dbReference type="Gene3D" id="1.10.510.10">
    <property type="entry name" value="Transferase(Phosphotransferase) domain 1"/>
    <property type="match status" value="1"/>
</dbReference>
<dbReference type="PANTHER" id="PTHR43289">
    <property type="entry name" value="MITOGEN-ACTIVATED PROTEIN KINASE KINASE KINASE 20-RELATED"/>
    <property type="match status" value="1"/>
</dbReference>
<dbReference type="SMART" id="SM00220">
    <property type="entry name" value="S_TKc"/>
    <property type="match status" value="1"/>
</dbReference>
<dbReference type="InterPro" id="IPR011009">
    <property type="entry name" value="Kinase-like_dom_sf"/>
</dbReference>
<dbReference type="PROSITE" id="PS00108">
    <property type="entry name" value="PROTEIN_KINASE_ST"/>
    <property type="match status" value="1"/>
</dbReference>
<dbReference type="InterPro" id="IPR011990">
    <property type="entry name" value="TPR-like_helical_dom_sf"/>
</dbReference>
<keyword evidence="4 6" id="KW-0067">ATP-binding</keyword>
<dbReference type="SUPFAM" id="SSF56112">
    <property type="entry name" value="Protein kinase-like (PK-like)"/>
    <property type="match status" value="1"/>
</dbReference>
<evidence type="ECO:0000256" key="6">
    <source>
        <dbReference type="PROSITE-ProRule" id="PRU10141"/>
    </source>
</evidence>
<keyword evidence="2 6" id="KW-0547">Nucleotide-binding</keyword>
<evidence type="ECO:0000259" key="8">
    <source>
        <dbReference type="PROSITE" id="PS50011"/>
    </source>
</evidence>
<evidence type="ECO:0000256" key="3">
    <source>
        <dbReference type="ARBA" id="ARBA00022777"/>
    </source>
</evidence>
<dbReference type="SMART" id="SM00028">
    <property type="entry name" value="TPR"/>
    <property type="match status" value="6"/>
</dbReference>
<evidence type="ECO:0000256" key="5">
    <source>
        <dbReference type="PROSITE-ProRule" id="PRU00339"/>
    </source>
</evidence>
<keyword evidence="1" id="KW-0808">Transferase</keyword>
<protein>
    <submittedName>
        <fullName evidence="9">Serine/threonine protein kinase</fullName>
    </submittedName>
</protein>
<dbReference type="PANTHER" id="PTHR43289:SF34">
    <property type="entry name" value="SERINE_THREONINE-PROTEIN KINASE YBDM-RELATED"/>
    <property type="match status" value="1"/>
</dbReference>
<dbReference type="InterPro" id="IPR000719">
    <property type="entry name" value="Prot_kinase_dom"/>
</dbReference>
<keyword evidence="3 9" id="KW-0418">Kinase</keyword>